<gene>
    <name evidence="1" type="ORF">GCM10022285_24630</name>
</gene>
<evidence type="ECO:0000313" key="1">
    <source>
        <dbReference type="EMBL" id="GAA4133312.1"/>
    </source>
</evidence>
<comment type="caution">
    <text evidence="1">The sequence shown here is derived from an EMBL/GenBank/DDBJ whole genome shotgun (WGS) entry which is preliminary data.</text>
</comment>
<keyword evidence="2" id="KW-1185">Reference proteome</keyword>
<organism evidence="1 2">
    <name type="scientific">Streptomyces tunisiensis</name>
    <dbReference type="NCBI Taxonomy" id="948699"/>
    <lineage>
        <taxon>Bacteria</taxon>
        <taxon>Bacillati</taxon>
        <taxon>Actinomycetota</taxon>
        <taxon>Actinomycetes</taxon>
        <taxon>Kitasatosporales</taxon>
        <taxon>Streptomycetaceae</taxon>
        <taxon>Streptomyces</taxon>
    </lineage>
</organism>
<evidence type="ECO:0000313" key="2">
    <source>
        <dbReference type="Proteomes" id="UP001501845"/>
    </source>
</evidence>
<dbReference type="EMBL" id="BAABBU010000013">
    <property type="protein sequence ID" value="GAA4133312.1"/>
    <property type="molecule type" value="Genomic_DNA"/>
</dbReference>
<proteinExistence type="predicted"/>
<sequence>MAPAAPASTFVTSLAGAGAFAPLSLAGTGDVAPDWYLGR</sequence>
<dbReference type="Proteomes" id="UP001501845">
    <property type="component" value="Unassembled WGS sequence"/>
</dbReference>
<reference evidence="2" key="1">
    <citation type="journal article" date="2019" name="Int. J. Syst. Evol. Microbiol.">
        <title>The Global Catalogue of Microorganisms (GCM) 10K type strain sequencing project: providing services to taxonomists for standard genome sequencing and annotation.</title>
        <authorList>
            <consortium name="The Broad Institute Genomics Platform"/>
            <consortium name="The Broad Institute Genome Sequencing Center for Infectious Disease"/>
            <person name="Wu L."/>
            <person name="Ma J."/>
        </authorList>
    </citation>
    <scope>NUCLEOTIDE SEQUENCE [LARGE SCALE GENOMIC DNA]</scope>
    <source>
        <strain evidence="2">JCM 17589</strain>
    </source>
</reference>
<accession>A0ABP7YAL5</accession>
<protein>
    <submittedName>
        <fullName evidence="1">Uncharacterized protein</fullName>
    </submittedName>
</protein>
<name>A0ABP7YAL5_9ACTN</name>